<proteinExistence type="predicted"/>
<evidence type="ECO:0000313" key="3">
    <source>
        <dbReference type="Proteomes" id="UP000016935"/>
    </source>
</evidence>
<feature type="compositionally biased region" description="Basic and acidic residues" evidence="1">
    <location>
        <begin position="90"/>
        <end position="99"/>
    </location>
</feature>
<organism evidence="2 3">
    <name type="scientific">Exserohilum turcicum (strain 28A)</name>
    <name type="common">Northern leaf blight fungus</name>
    <name type="synonym">Setosphaeria turcica</name>
    <dbReference type="NCBI Taxonomy" id="671987"/>
    <lineage>
        <taxon>Eukaryota</taxon>
        <taxon>Fungi</taxon>
        <taxon>Dikarya</taxon>
        <taxon>Ascomycota</taxon>
        <taxon>Pezizomycotina</taxon>
        <taxon>Dothideomycetes</taxon>
        <taxon>Pleosporomycetidae</taxon>
        <taxon>Pleosporales</taxon>
        <taxon>Pleosporineae</taxon>
        <taxon>Pleosporaceae</taxon>
        <taxon>Exserohilum</taxon>
    </lineage>
</organism>
<gene>
    <name evidence="2" type="ORF">SETTUDRAFT_26324</name>
</gene>
<accession>R0IX06</accession>
<dbReference type="EMBL" id="KB908515">
    <property type="protein sequence ID" value="EOA89106.1"/>
    <property type="molecule type" value="Genomic_DNA"/>
</dbReference>
<dbReference type="RefSeq" id="XP_008022855.1">
    <property type="nucleotide sequence ID" value="XM_008024664.1"/>
</dbReference>
<dbReference type="GeneID" id="19403007"/>
<sequence length="232" mass="25817">METGPQSMIENWLNALESSDFKTDEITTKVTAKGQIHPTTPPRRATVACDEASPTDTCFSGPSVFDPGLHKKPKNNQRDDFSDTTITDNHGPDAESRSYGEFEQAIGPLPPNLDITHISPDDKLAINTTITGPIHNASEPRLVWITSCLQCTLENLPCSRTHPSCTRCQRNGHAATCLLYRRCFAFEAGDPNGPSGPVLLKVKGEDEDMWKRKLDLARELWAGWCLRQERRN</sequence>
<feature type="region of interest" description="Disordered" evidence="1">
    <location>
        <begin position="60"/>
        <end position="99"/>
    </location>
</feature>
<name>R0IX06_EXST2</name>
<dbReference type="OrthoDB" id="3932796at2759"/>
<evidence type="ECO:0000256" key="1">
    <source>
        <dbReference type="SAM" id="MobiDB-lite"/>
    </source>
</evidence>
<dbReference type="AlphaFoldDB" id="R0IX06"/>
<protein>
    <recommendedName>
        <fullName evidence="4">Zn(2)-C6 fungal-type domain-containing protein</fullName>
    </recommendedName>
</protein>
<dbReference type="SUPFAM" id="SSF57701">
    <property type="entry name" value="Zn2/Cys6 DNA-binding domain"/>
    <property type="match status" value="1"/>
</dbReference>
<dbReference type="Proteomes" id="UP000016935">
    <property type="component" value="Unassembled WGS sequence"/>
</dbReference>
<dbReference type="GO" id="GO:0008270">
    <property type="term" value="F:zinc ion binding"/>
    <property type="evidence" value="ECO:0007669"/>
    <property type="project" value="InterPro"/>
</dbReference>
<evidence type="ECO:0008006" key="4">
    <source>
        <dbReference type="Google" id="ProtNLM"/>
    </source>
</evidence>
<dbReference type="eggNOG" id="ENOG502RIW2">
    <property type="taxonomic scope" value="Eukaryota"/>
</dbReference>
<dbReference type="InterPro" id="IPR036864">
    <property type="entry name" value="Zn2-C6_fun-type_DNA-bd_sf"/>
</dbReference>
<keyword evidence="3" id="KW-1185">Reference proteome</keyword>
<dbReference type="Gene3D" id="4.10.240.10">
    <property type="entry name" value="Zn(2)-C6 fungal-type DNA-binding domain"/>
    <property type="match status" value="1"/>
</dbReference>
<evidence type="ECO:0000313" key="2">
    <source>
        <dbReference type="EMBL" id="EOA89106.1"/>
    </source>
</evidence>
<reference evidence="2 3" key="2">
    <citation type="journal article" date="2013" name="PLoS Genet.">
        <title>Comparative genome structure, secondary metabolite, and effector coding capacity across Cochliobolus pathogens.</title>
        <authorList>
            <person name="Condon B.J."/>
            <person name="Leng Y."/>
            <person name="Wu D."/>
            <person name="Bushley K.E."/>
            <person name="Ohm R.A."/>
            <person name="Otillar R."/>
            <person name="Martin J."/>
            <person name="Schackwitz W."/>
            <person name="Grimwood J."/>
            <person name="MohdZainudin N."/>
            <person name="Xue C."/>
            <person name="Wang R."/>
            <person name="Manning V.A."/>
            <person name="Dhillon B."/>
            <person name="Tu Z.J."/>
            <person name="Steffenson B.J."/>
            <person name="Salamov A."/>
            <person name="Sun H."/>
            <person name="Lowry S."/>
            <person name="LaButti K."/>
            <person name="Han J."/>
            <person name="Copeland A."/>
            <person name="Lindquist E."/>
            <person name="Barry K."/>
            <person name="Schmutz J."/>
            <person name="Baker S.E."/>
            <person name="Ciuffetti L.M."/>
            <person name="Grigoriev I.V."/>
            <person name="Zhong S."/>
            <person name="Turgeon B.G."/>
        </authorList>
    </citation>
    <scope>NUCLEOTIDE SEQUENCE [LARGE SCALE GENOMIC DNA]</scope>
    <source>
        <strain evidence="3">28A</strain>
    </source>
</reference>
<reference evidence="2 3" key="1">
    <citation type="journal article" date="2012" name="PLoS Pathog.">
        <title>Diverse lifestyles and strategies of plant pathogenesis encoded in the genomes of eighteen Dothideomycetes fungi.</title>
        <authorList>
            <person name="Ohm R.A."/>
            <person name="Feau N."/>
            <person name="Henrissat B."/>
            <person name="Schoch C.L."/>
            <person name="Horwitz B.A."/>
            <person name="Barry K.W."/>
            <person name="Condon B.J."/>
            <person name="Copeland A.C."/>
            <person name="Dhillon B."/>
            <person name="Glaser F."/>
            <person name="Hesse C.N."/>
            <person name="Kosti I."/>
            <person name="LaButti K."/>
            <person name="Lindquist E.A."/>
            <person name="Lucas S."/>
            <person name="Salamov A.A."/>
            <person name="Bradshaw R.E."/>
            <person name="Ciuffetti L."/>
            <person name="Hamelin R.C."/>
            <person name="Kema G.H.J."/>
            <person name="Lawrence C."/>
            <person name="Scott J.A."/>
            <person name="Spatafora J.W."/>
            <person name="Turgeon B.G."/>
            <person name="de Wit P.J.G.M."/>
            <person name="Zhong S."/>
            <person name="Goodwin S.B."/>
            <person name="Grigoriev I.V."/>
        </authorList>
    </citation>
    <scope>NUCLEOTIDE SEQUENCE [LARGE SCALE GENOMIC DNA]</scope>
    <source>
        <strain evidence="3">28A</strain>
    </source>
</reference>
<dbReference type="GO" id="GO:0000981">
    <property type="term" value="F:DNA-binding transcription factor activity, RNA polymerase II-specific"/>
    <property type="evidence" value="ECO:0007669"/>
    <property type="project" value="InterPro"/>
</dbReference>
<dbReference type="HOGENOM" id="CLU_1195511_0_0_1"/>